<dbReference type="EMBL" id="CAXDID020000202">
    <property type="protein sequence ID" value="CAL6054553.1"/>
    <property type="molecule type" value="Genomic_DNA"/>
</dbReference>
<evidence type="ECO:0000313" key="3">
    <source>
        <dbReference type="Proteomes" id="UP001642409"/>
    </source>
</evidence>
<comment type="caution">
    <text evidence="1">The sequence shown here is derived from an EMBL/GenBank/DDBJ whole genome shotgun (WGS) entry which is preliminary data.</text>
</comment>
<gene>
    <name evidence="2" type="ORF">HINF_LOCUS46122</name>
    <name evidence="1" type="ORF">HINF_LOCUS8321</name>
</gene>
<evidence type="ECO:0000313" key="2">
    <source>
        <dbReference type="EMBL" id="CAL6054553.1"/>
    </source>
</evidence>
<proteinExistence type="predicted"/>
<organism evidence="1">
    <name type="scientific">Hexamita inflata</name>
    <dbReference type="NCBI Taxonomy" id="28002"/>
    <lineage>
        <taxon>Eukaryota</taxon>
        <taxon>Metamonada</taxon>
        <taxon>Diplomonadida</taxon>
        <taxon>Hexamitidae</taxon>
        <taxon>Hexamitinae</taxon>
        <taxon>Hexamita</taxon>
    </lineage>
</organism>
<name>A0AA86NK25_9EUKA</name>
<evidence type="ECO:0000313" key="1">
    <source>
        <dbReference type="EMBL" id="CAI9920676.1"/>
    </source>
</evidence>
<sequence>MTLPYITLFIRELPFSPYNKNVHKRKSIHSPSPFIHSLQNVINFDSELEVNAREFHLQQKIRRQLIDCCYFPVNSYFPEVVQGRSEIINVKMNLTEPGKDQIKG</sequence>
<reference evidence="2 3" key="2">
    <citation type="submission" date="2024-07" db="EMBL/GenBank/DDBJ databases">
        <authorList>
            <person name="Akdeniz Z."/>
        </authorList>
    </citation>
    <scope>NUCLEOTIDE SEQUENCE [LARGE SCALE GENOMIC DNA]</scope>
</reference>
<dbReference type="AlphaFoldDB" id="A0AA86NK25"/>
<dbReference type="EMBL" id="CATOUU010000202">
    <property type="protein sequence ID" value="CAI9920676.1"/>
    <property type="molecule type" value="Genomic_DNA"/>
</dbReference>
<protein>
    <submittedName>
        <fullName evidence="2">Hypothetical_protein</fullName>
    </submittedName>
</protein>
<accession>A0AA86NK25</accession>
<keyword evidence="3" id="KW-1185">Reference proteome</keyword>
<reference evidence="1" key="1">
    <citation type="submission" date="2023-06" db="EMBL/GenBank/DDBJ databases">
        <authorList>
            <person name="Kurt Z."/>
        </authorList>
    </citation>
    <scope>NUCLEOTIDE SEQUENCE</scope>
</reference>
<dbReference type="Proteomes" id="UP001642409">
    <property type="component" value="Unassembled WGS sequence"/>
</dbReference>